<evidence type="ECO:0000313" key="7">
    <source>
        <dbReference type="Proteomes" id="UP001209229"/>
    </source>
</evidence>
<dbReference type="InterPro" id="IPR009057">
    <property type="entry name" value="Homeodomain-like_sf"/>
</dbReference>
<dbReference type="PROSITE" id="PS50977">
    <property type="entry name" value="HTH_TETR_2"/>
    <property type="match status" value="1"/>
</dbReference>
<dbReference type="AlphaFoldDB" id="A0AAE3SET6"/>
<dbReference type="PANTHER" id="PTHR43479">
    <property type="entry name" value="ACREF/ENVCD OPERON REPRESSOR-RELATED"/>
    <property type="match status" value="1"/>
</dbReference>
<dbReference type="Pfam" id="PF00440">
    <property type="entry name" value="TetR_N"/>
    <property type="match status" value="1"/>
</dbReference>
<keyword evidence="7" id="KW-1185">Reference proteome</keyword>
<dbReference type="PANTHER" id="PTHR43479:SF11">
    <property type="entry name" value="ACREF_ENVCD OPERON REPRESSOR-RELATED"/>
    <property type="match status" value="1"/>
</dbReference>
<dbReference type="InterPro" id="IPR023772">
    <property type="entry name" value="DNA-bd_HTH_TetR-type_CS"/>
</dbReference>
<dbReference type="EMBL" id="JAPDPJ010000018">
    <property type="protein sequence ID" value="MCW3786735.1"/>
    <property type="molecule type" value="Genomic_DNA"/>
</dbReference>
<dbReference type="PROSITE" id="PS01081">
    <property type="entry name" value="HTH_TETR_1"/>
    <property type="match status" value="1"/>
</dbReference>
<comment type="caution">
    <text evidence="6">The sequence shown here is derived from an EMBL/GenBank/DDBJ whole genome shotgun (WGS) entry which is preliminary data.</text>
</comment>
<evidence type="ECO:0000256" key="2">
    <source>
        <dbReference type="ARBA" id="ARBA00023125"/>
    </source>
</evidence>
<evidence type="ECO:0000256" key="1">
    <source>
        <dbReference type="ARBA" id="ARBA00023015"/>
    </source>
</evidence>
<proteinExistence type="predicted"/>
<protein>
    <submittedName>
        <fullName evidence="6">TetR/AcrR family transcriptional regulator</fullName>
    </submittedName>
</protein>
<dbReference type="SUPFAM" id="SSF46689">
    <property type="entry name" value="Homeodomain-like"/>
    <property type="match status" value="1"/>
</dbReference>
<dbReference type="InterPro" id="IPR001647">
    <property type="entry name" value="HTH_TetR"/>
</dbReference>
<sequence>MSPRTEEQLIKHKAEKRKVITQAALKLFSEEGFQSTSISKIAKEAGVSKGLIYTYFESKEELLRFLILDTIDEMFGIAEVSLGINPTDESFEKMISDYFDWVQINRAFLQIYFGILMQPSVMKLFEKEIMAKAYNVFERMSVYFKNKGFEDPLSETRFFISILDGIYMNYIMDSENYPLAKAKSRILTMYLK</sequence>
<accession>A0AAE3SET6</accession>
<gene>
    <name evidence="6" type="ORF">OM075_09670</name>
</gene>
<evidence type="ECO:0000256" key="3">
    <source>
        <dbReference type="ARBA" id="ARBA00023163"/>
    </source>
</evidence>
<dbReference type="FunFam" id="1.10.10.60:FF:000141">
    <property type="entry name" value="TetR family transcriptional regulator"/>
    <property type="match status" value="1"/>
</dbReference>
<dbReference type="PRINTS" id="PR00455">
    <property type="entry name" value="HTHTETR"/>
</dbReference>
<evidence type="ECO:0000259" key="5">
    <source>
        <dbReference type="PROSITE" id="PS50977"/>
    </source>
</evidence>
<keyword evidence="1" id="KW-0805">Transcription regulation</keyword>
<dbReference type="Gene3D" id="1.10.357.10">
    <property type="entry name" value="Tetracycline Repressor, domain 2"/>
    <property type="match status" value="1"/>
</dbReference>
<reference evidence="6" key="1">
    <citation type="submission" date="2022-10" db="EMBL/GenBank/DDBJ databases">
        <authorList>
            <person name="Yu W.X."/>
        </authorList>
    </citation>
    <scope>NUCLEOTIDE SEQUENCE</scope>
    <source>
        <strain evidence="6">AAT</strain>
    </source>
</reference>
<feature type="domain" description="HTH tetR-type" evidence="5">
    <location>
        <begin position="14"/>
        <end position="74"/>
    </location>
</feature>
<evidence type="ECO:0000256" key="4">
    <source>
        <dbReference type="PROSITE-ProRule" id="PRU00335"/>
    </source>
</evidence>
<evidence type="ECO:0000313" key="6">
    <source>
        <dbReference type="EMBL" id="MCW3786735.1"/>
    </source>
</evidence>
<organism evidence="6 7">
    <name type="scientific">Plebeiibacterium sediminum</name>
    <dbReference type="NCBI Taxonomy" id="2992112"/>
    <lineage>
        <taxon>Bacteria</taxon>
        <taxon>Pseudomonadati</taxon>
        <taxon>Bacteroidota</taxon>
        <taxon>Bacteroidia</taxon>
        <taxon>Marinilabiliales</taxon>
        <taxon>Marinilabiliaceae</taxon>
        <taxon>Plebeiibacterium</taxon>
    </lineage>
</organism>
<keyword evidence="3" id="KW-0804">Transcription</keyword>
<dbReference type="Proteomes" id="UP001209229">
    <property type="component" value="Unassembled WGS sequence"/>
</dbReference>
<keyword evidence="2 4" id="KW-0238">DNA-binding</keyword>
<name>A0AAE3SET6_9BACT</name>
<dbReference type="GO" id="GO:0003677">
    <property type="term" value="F:DNA binding"/>
    <property type="evidence" value="ECO:0007669"/>
    <property type="project" value="UniProtKB-UniRule"/>
</dbReference>
<feature type="DNA-binding region" description="H-T-H motif" evidence="4">
    <location>
        <begin position="37"/>
        <end position="56"/>
    </location>
</feature>
<dbReference type="InterPro" id="IPR050624">
    <property type="entry name" value="HTH-type_Tx_Regulator"/>
</dbReference>
<dbReference type="RefSeq" id="WP_301190300.1">
    <property type="nucleotide sequence ID" value="NZ_JAPDPJ010000018.1"/>
</dbReference>